<reference evidence="1" key="1">
    <citation type="submission" date="2020-07" db="EMBL/GenBank/DDBJ databases">
        <title>Multicomponent nature underlies the extraordinary mechanical properties of spider dragline silk.</title>
        <authorList>
            <person name="Kono N."/>
            <person name="Nakamura H."/>
            <person name="Mori M."/>
            <person name="Yoshida Y."/>
            <person name="Ohtoshi R."/>
            <person name="Malay A.D."/>
            <person name="Moran D.A.P."/>
            <person name="Tomita M."/>
            <person name="Numata K."/>
            <person name="Arakawa K."/>
        </authorList>
    </citation>
    <scope>NUCLEOTIDE SEQUENCE</scope>
</reference>
<dbReference type="AlphaFoldDB" id="A0A8X6GMQ1"/>
<name>A0A8X6GMQ1_TRICU</name>
<gene>
    <name evidence="1" type="ORF">TNCT_212881</name>
</gene>
<protein>
    <submittedName>
        <fullName evidence="1">Uncharacterized protein</fullName>
    </submittedName>
</protein>
<sequence length="128" mass="14067">MRAEALVKDEIWITGASWLLESNIPYNKPSDPIDADLVSIKEEKRKVTVSLITNVASLQPLLNLYSYNSLDKKVPRQLWRFGKIIEIQKGRGGKVRSATIKASTGILDMLEGSLLDLVAPDSGKGTDG</sequence>
<dbReference type="EMBL" id="BMAO01026092">
    <property type="protein sequence ID" value="GFR06978.1"/>
    <property type="molecule type" value="Genomic_DNA"/>
</dbReference>
<proteinExistence type="predicted"/>
<organism evidence="1 2">
    <name type="scientific">Trichonephila clavata</name>
    <name type="common">Joro spider</name>
    <name type="synonym">Nephila clavata</name>
    <dbReference type="NCBI Taxonomy" id="2740835"/>
    <lineage>
        <taxon>Eukaryota</taxon>
        <taxon>Metazoa</taxon>
        <taxon>Ecdysozoa</taxon>
        <taxon>Arthropoda</taxon>
        <taxon>Chelicerata</taxon>
        <taxon>Arachnida</taxon>
        <taxon>Araneae</taxon>
        <taxon>Araneomorphae</taxon>
        <taxon>Entelegynae</taxon>
        <taxon>Araneoidea</taxon>
        <taxon>Nephilidae</taxon>
        <taxon>Trichonephila</taxon>
    </lineage>
</organism>
<accession>A0A8X6GMQ1</accession>
<comment type="caution">
    <text evidence="1">The sequence shown here is derived from an EMBL/GenBank/DDBJ whole genome shotgun (WGS) entry which is preliminary data.</text>
</comment>
<dbReference type="Proteomes" id="UP000887116">
    <property type="component" value="Unassembled WGS sequence"/>
</dbReference>
<evidence type="ECO:0000313" key="1">
    <source>
        <dbReference type="EMBL" id="GFR06978.1"/>
    </source>
</evidence>
<keyword evidence="2" id="KW-1185">Reference proteome</keyword>
<evidence type="ECO:0000313" key="2">
    <source>
        <dbReference type="Proteomes" id="UP000887116"/>
    </source>
</evidence>